<dbReference type="Proteomes" id="UP000626092">
    <property type="component" value="Unassembled WGS sequence"/>
</dbReference>
<gene>
    <name evidence="2" type="ORF">RHSIM_Rhsim06G0095000</name>
</gene>
<dbReference type="EMBL" id="WJXA01000006">
    <property type="protein sequence ID" value="KAF7140289.1"/>
    <property type="molecule type" value="Genomic_DNA"/>
</dbReference>
<evidence type="ECO:0000256" key="1">
    <source>
        <dbReference type="SAM" id="MobiDB-lite"/>
    </source>
</evidence>
<evidence type="ECO:0000313" key="2">
    <source>
        <dbReference type="EMBL" id="KAF7140289.1"/>
    </source>
</evidence>
<organism evidence="2 3">
    <name type="scientific">Rhododendron simsii</name>
    <name type="common">Sims's rhododendron</name>
    <dbReference type="NCBI Taxonomy" id="118357"/>
    <lineage>
        <taxon>Eukaryota</taxon>
        <taxon>Viridiplantae</taxon>
        <taxon>Streptophyta</taxon>
        <taxon>Embryophyta</taxon>
        <taxon>Tracheophyta</taxon>
        <taxon>Spermatophyta</taxon>
        <taxon>Magnoliopsida</taxon>
        <taxon>eudicotyledons</taxon>
        <taxon>Gunneridae</taxon>
        <taxon>Pentapetalae</taxon>
        <taxon>asterids</taxon>
        <taxon>Ericales</taxon>
        <taxon>Ericaceae</taxon>
        <taxon>Ericoideae</taxon>
        <taxon>Rhodoreae</taxon>
        <taxon>Rhododendron</taxon>
    </lineage>
</organism>
<feature type="region of interest" description="Disordered" evidence="1">
    <location>
        <begin position="71"/>
        <end position="94"/>
    </location>
</feature>
<protein>
    <submittedName>
        <fullName evidence="2">Uncharacterized protein</fullName>
    </submittedName>
</protein>
<name>A0A834GQH2_RHOSS</name>
<dbReference type="AlphaFoldDB" id="A0A834GQH2"/>
<accession>A0A834GQH2</accession>
<evidence type="ECO:0000313" key="3">
    <source>
        <dbReference type="Proteomes" id="UP000626092"/>
    </source>
</evidence>
<sequence length="396" mass="44907">MEGEVFRRCEESEAGGNIAGKWPARRTKKGREKTRRRKKWAYLRFQIKPDHVTMVAILSACSHSGLATQERAKKDLHSNSKKPVEASDTQEYNSNLDTLDEIKTPTAQAHMYKLRQRRGTQQGTVVEISCAQTNQPKVVPSITIKILEKSRARGATQTQKFNEVVVKVIKSYDERTKSFRLDDKKVKLKDNHVKLIFEISCRNDEMAKTSISKEDIALAKRLGIKEARLCHIALLDKWNNSELIKEGKIYINLGSKQEGGEVEALKPEVENVRMTVDGESPQQVKVSREEMVEKRAKQVNVDVTLEIEKEQKIGVLIRGEQAEVYGTQRGESARVAFMAEQGNEEGEKDNAEKVQGLDDFNTPSNLSFEVNSPKYKSTMVRDSTLKTQRMGYALSF</sequence>
<proteinExistence type="predicted"/>
<comment type="caution">
    <text evidence="2">The sequence shown here is derived from an EMBL/GenBank/DDBJ whole genome shotgun (WGS) entry which is preliminary data.</text>
</comment>
<dbReference type="OrthoDB" id="10439892at2759"/>
<keyword evidence="3" id="KW-1185">Reference proteome</keyword>
<reference evidence="2" key="1">
    <citation type="submission" date="2019-11" db="EMBL/GenBank/DDBJ databases">
        <authorList>
            <person name="Liu Y."/>
            <person name="Hou J."/>
            <person name="Li T.-Q."/>
            <person name="Guan C.-H."/>
            <person name="Wu X."/>
            <person name="Wu H.-Z."/>
            <person name="Ling F."/>
            <person name="Zhang R."/>
            <person name="Shi X.-G."/>
            <person name="Ren J.-P."/>
            <person name="Chen E.-F."/>
            <person name="Sun J.-M."/>
        </authorList>
    </citation>
    <scope>NUCLEOTIDE SEQUENCE</scope>
    <source>
        <strain evidence="2">Adult_tree_wgs_1</strain>
        <tissue evidence="2">Leaves</tissue>
    </source>
</reference>
<feature type="compositionally biased region" description="Basic and acidic residues" evidence="1">
    <location>
        <begin position="71"/>
        <end position="85"/>
    </location>
</feature>